<keyword evidence="5" id="KW-1185">Reference proteome</keyword>
<dbReference type="RefSeq" id="WP_027313659.1">
    <property type="nucleotide sequence ID" value="NZ_JBHLZN010000001.1"/>
</dbReference>
<dbReference type="Pfam" id="PF01026">
    <property type="entry name" value="TatD_DNase"/>
    <property type="match status" value="1"/>
</dbReference>
<accession>A0ABV5Z8F7</accession>
<dbReference type="PANTHER" id="PTHR10060:SF15">
    <property type="entry name" value="DEOXYRIBONUCLEASE TATDN1"/>
    <property type="match status" value="1"/>
</dbReference>
<evidence type="ECO:0000256" key="1">
    <source>
        <dbReference type="ARBA" id="ARBA00022722"/>
    </source>
</evidence>
<name>A0ABV5Z8F7_9GAMM</name>
<gene>
    <name evidence="4" type="ORF">ACFFLH_04000</name>
</gene>
<dbReference type="CDD" id="cd01310">
    <property type="entry name" value="TatD_DNAse"/>
    <property type="match status" value="1"/>
</dbReference>
<proteinExistence type="predicted"/>
<evidence type="ECO:0000256" key="2">
    <source>
        <dbReference type="ARBA" id="ARBA00022723"/>
    </source>
</evidence>
<dbReference type="InterPro" id="IPR001130">
    <property type="entry name" value="TatD-like"/>
</dbReference>
<dbReference type="InterPro" id="IPR050891">
    <property type="entry name" value="TatD-type_Hydrolase"/>
</dbReference>
<dbReference type="InterPro" id="IPR032466">
    <property type="entry name" value="Metal_Hydrolase"/>
</dbReference>
<dbReference type="Gene3D" id="3.20.20.140">
    <property type="entry name" value="Metal-dependent hydrolases"/>
    <property type="match status" value="1"/>
</dbReference>
<dbReference type="PANTHER" id="PTHR10060">
    <property type="entry name" value="TATD FAMILY DEOXYRIBONUCLEASE"/>
    <property type="match status" value="1"/>
</dbReference>
<comment type="caution">
    <text evidence="4">The sequence shown here is derived from an EMBL/GenBank/DDBJ whole genome shotgun (WGS) entry which is preliminary data.</text>
</comment>
<evidence type="ECO:0000313" key="4">
    <source>
        <dbReference type="EMBL" id="MFB9885566.1"/>
    </source>
</evidence>
<dbReference type="Proteomes" id="UP001589628">
    <property type="component" value="Unassembled WGS sequence"/>
</dbReference>
<keyword evidence="1" id="KW-0540">Nuclease</keyword>
<reference evidence="4 5" key="1">
    <citation type="submission" date="2024-09" db="EMBL/GenBank/DDBJ databases">
        <authorList>
            <person name="Sun Q."/>
            <person name="Mori K."/>
        </authorList>
    </citation>
    <scope>NUCLEOTIDE SEQUENCE [LARGE SCALE GENOMIC DNA]</scope>
    <source>
        <strain evidence="4 5">ATCC 51285</strain>
    </source>
</reference>
<dbReference type="PROSITE" id="PS01091">
    <property type="entry name" value="TATD_3"/>
    <property type="match status" value="1"/>
</dbReference>
<dbReference type="SUPFAM" id="SSF51556">
    <property type="entry name" value="Metallo-dependent hydrolases"/>
    <property type="match status" value="1"/>
</dbReference>
<keyword evidence="3 4" id="KW-0378">Hydrolase</keyword>
<evidence type="ECO:0000256" key="3">
    <source>
        <dbReference type="ARBA" id="ARBA00022801"/>
    </source>
</evidence>
<dbReference type="InterPro" id="IPR018228">
    <property type="entry name" value="DNase_TatD-rel_CS"/>
</dbReference>
<dbReference type="PIRSF" id="PIRSF005902">
    <property type="entry name" value="DNase_TatD"/>
    <property type="match status" value="1"/>
</dbReference>
<dbReference type="GO" id="GO:0016787">
    <property type="term" value="F:hydrolase activity"/>
    <property type="evidence" value="ECO:0007669"/>
    <property type="project" value="UniProtKB-KW"/>
</dbReference>
<sequence>MEFIDIGVNLTNSDFSHDLDDVIRRAQEAGVINMIVTGTDLETSEQAVALCRQHPDYLFCTAGVHPHDAKDFTHISLSQLKALASEPAVKAIGETGLDFNRDFSPRPQQEAAFCAQLELACQTGLPVFMHEREAFKRQYAILKDYRDHLSQGVIHCFTADKTALYAYLDLDLHIGLTGWICDERRGQHLLPLLKDIPLERLMLETDAPYLLPRTLCPKPKSRRNEPAYLPEVAATVFAHRPEPAEHIASACLTTTRTFFRLNQPAD</sequence>
<evidence type="ECO:0000313" key="5">
    <source>
        <dbReference type="Proteomes" id="UP001589628"/>
    </source>
</evidence>
<protein>
    <submittedName>
        <fullName evidence="4">TatD family hydrolase</fullName>
    </submittedName>
</protein>
<dbReference type="EMBL" id="JBHLZN010000001">
    <property type="protein sequence ID" value="MFB9885566.1"/>
    <property type="molecule type" value="Genomic_DNA"/>
</dbReference>
<keyword evidence="2" id="KW-0479">Metal-binding</keyword>
<organism evidence="4 5">
    <name type="scientific">Balneatrix alpica</name>
    <dbReference type="NCBI Taxonomy" id="75684"/>
    <lineage>
        <taxon>Bacteria</taxon>
        <taxon>Pseudomonadati</taxon>
        <taxon>Pseudomonadota</taxon>
        <taxon>Gammaproteobacteria</taxon>
        <taxon>Oceanospirillales</taxon>
        <taxon>Balneatrichaceae</taxon>
        <taxon>Balneatrix</taxon>
    </lineage>
</organism>